<comment type="caution">
    <text evidence="1">The sequence shown here is derived from an EMBL/GenBank/DDBJ whole genome shotgun (WGS) entry which is preliminary data.</text>
</comment>
<dbReference type="Pfam" id="PF08882">
    <property type="entry name" value="Acetone_carb_G"/>
    <property type="match status" value="1"/>
</dbReference>
<proteinExistence type="predicted"/>
<name>A0ABV6YSR9_UNCC1</name>
<dbReference type="InterPro" id="IPR016750">
    <property type="entry name" value="Aceto_COase_bsu/gsu"/>
</dbReference>
<sequence>MKRVIVTEYLEIDLDTEEWCCRCCQHKLISVHKNYKEGCLVYARDPSSLYPPHVPAERYSFAPDKSICYFVEFYCPGCGTLIETECLPPGHPPTHDLELDLNNLRTRCSDGTE</sequence>
<evidence type="ECO:0000313" key="2">
    <source>
        <dbReference type="Proteomes" id="UP001594351"/>
    </source>
</evidence>
<organism evidence="1 2">
    <name type="scientific">candidate division CSSED10-310 bacterium</name>
    <dbReference type="NCBI Taxonomy" id="2855610"/>
    <lineage>
        <taxon>Bacteria</taxon>
        <taxon>Bacteria division CSSED10-310</taxon>
    </lineage>
</organism>
<gene>
    <name evidence="1" type="ORF">ACFL27_03395</name>
</gene>
<dbReference type="Proteomes" id="UP001594351">
    <property type="component" value="Unassembled WGS sequence"/>
</dbReference>
<keyword evidence="2" id="KW-1185">Reference proteome</keyword>
<protein>
    <submittedName>
        <fullName evidence="1">Acetone carboxylase subunit gamma</fullName>
    </submittedName>
</protein>
<accession>A0ABV6YSR9</accession>
<dbReference type="EMBL" id="JBHPBY010000027">
    <property type="protein sequence ID" value="MFC1849234.1"/>
    <property type="molecule type" value="Genomic_DNA"/>
</dbReference>
<evidence type="ECO:0000313" key="1">
    <source>
        <dbReference type="EMBL" id="MFC1849234.1"/>
    </source>
</evidence>
<reference evidence="1 2" key="1">
    <citation type="submission" date="2024-09" db="EMBL/GenBank/DDBJ databases">
        <title>Laminarin stimulates single cell rates of sulfate reduction while oxygen inhibits transcriptomic activity in coastal marine sediment.</title>
        <authorList>
            <person name="Lindsay M."/>
            <person name="Orcutt B."/>
            <person name="Emerson D."/>
            <person name="Stepanauskas R."/>
            <person name="D'Angelo T."/>
        </authorList>
    </citation>
    <scope>NUCLEOTIDE SEQUENCE [LARGE SCALE GENOMIC DNA]</scope>
    <source>
        <strain evidence="1">SAG AM-311-K15</strain>
    </source>
</reference>